<dbReference type="SUPFAM" id="SSF54975">
    <property type="entry name" value="Acylphosphatase/BLUF domain-like"/>
    <property type="match status" value="1"/>
</dbReference>
<dbReference type="Pfam" id="PF04940">
    <property type="entry name" value="BLUF"/>
    <property type="match status" value="1"/>
</dbReference>
<accession>A0ABX2FVD6</accession>
<dbReference type="EMBL" id="JABSNP010000027">
    <property type="protein sequence ID" value="NRT21173.1"/>
    <property type="molecule type" value="Genomic_DNA"/>
</dbReference>
<keyword evidence="3" id="KW-1185">Reference proteome</keyword>
<gene>
    <name evidence="2" type="ORF">HNP98_004018</name>
</gene>
<feature type="domain" description="BLUF" evidence="1">
    <location>
        <begin position="59"/>
        <end position="150"/>
    </location>
</feature>
<evidence type="ECO:0000313" key="2">
    <source>
        <dbReference type="EMBL" id="NRT21173.1"/>
    </source>
</evidence>
<dbReference type="SMART" id="SM01034">
    <property type="entry name" value="BLUF"/>
    <property type="match status" value="1"/>
</dbReference>
<protein>
    <recommendedName>
        <fullName evidence="1">BLUF domain-containing protein</fullName>
    </recommendedName>
</protein>
<name>A0ABX2FVD6_9BACT</name>
<evidence type="ECO:0000313" key="3">
    <source>
        <dbReference type="Proteomes" id="UP000779507"/>
    </source>
</evidence>
<dbReference type="InterPro" id="IPR036046">
    <property type="entry name" value="Acylphosphatase-like_dom_sf"/>
</dbReference>
<dbReference type="Gene3D" id="3.30.70.100">
    <property type="match status" value="1"/>
</dbReference>
<dbReference type="PROSITE" id="PS50925">
    <property type="entry name" value="BLUF"/>
    <property type="match status" value="1"/>
</dbReference>
<dbReference type="Proteomes" id="UP000779507">
    <property type="component" value="Unassembled WGS sequence"/>
</dbReference>
<organism evidence="2 3">
    <name type="scientific">Hymenobacter caeli</name>
    <dbReference type="NCBI Taxonomy" id="2735894"/>
    <lineage>
        <taxon>Bacteria</taxon>
        <taxon>Pseudomonadati</taxon>
        <taxon>Bacteroidota</taxon>
        <taxon>Cytophagia</taxon>
        <taxon>Cytophagales</taxon>
        <taxon>Hymenobacteraceae</taxon>
        <taxon>Hymenobacter</taxon>
    </lineage>
</organism>
<dbReference type="InterPro" id="IPR007024">
    <property type="entry name" value="BLUF_domain"/>
</dbReference>
<dbReference type="RefSeq" id="WP_173811930.1">
    <property type="nucleotide sequence ID" value="NZ_JABSNP010000027.1"/>
</dbReference>
<comment type="caution">
    <text evidence="2">The sequence shown here is derived from an EMBL/GenBank/DDBJ whole genome shotgun (WGS) entry which is preliminary data.</text>
</comment>
<sequence>MTADPHQDEATRRRAVAWVVALTAGTVLAPRHYERELLRSYRHGGITINEMSDLLDASTYQLLYSSQATPPPTETQLQELLHRARDYNARHQITGLLLYSDGRFVQVLEGPEAQLRALYARIQLDPRHAQVLTLGHGPGPRRRFAEFSMAFGHVGPAALDEALDAVAARGPLVLADPRLQILLEIFGLPEPDLS</sequence>
<proteinExistence type="predicted"/>
<evidence type="ECO:0000259" key="1">
    <source>
        <dbReference type="PROSITE" id="PS50925"/>
    </source>
</evidence>
<reference evidence="2 3" key="1">
    <citation type="submission" date="2020-05" db="EMBL/GenBank/DDBJ databases">
        <title>Genomic Encyclopedia of Type Strains, Phase IV (KMG-V): Genome sequencing to study the core and pangenomes of soil and plant-associated prokaryotes.</title>
        <authorList>
            <person name="Whitman W."/>
        </authorList>
    </citation>
    <scope>NUCLEOTIDE SEQUENCE [LARGE SCALE GENOMIC DNA]</scope>
    <source>
        <strain evidence="2 3">9A</strain>
    </source>
</reference>